<dbReference type="AlphaFoldDB" id="A0A543JBC3"/>
<accession>A0A543JBC3</accession>
<protein>
    <submittedName>
        <fullName evidence="2">PE family protein</fullName>
    </submittedName>
</protein>
<reference evidence="2 3" key="1">
    <citation type="submission" date="2019-06" db="EMBL/GenBank/DDBJ databases">
        <title>Sequencing the genomes of 1000 actinobacteria strains.</title>
        <authorList>
            <person name="Klenk H.-P."/>
        </authorList>
    </citation>
    <scope>NUCLEOTIDE SEQUENCE [LARGE SCALE GENOMIC DNA]</scope>
    <source>
        <strain evidence="2 3">DSM 45456</strain>
    </source>
</reference>
<comment type="caution">
    <text evidence="2">The sequence shown here is derived from an EMBL/GenBank/DDBJ whole genome shotgun (WGS) entry which is preliminary data.</text>
</comment>
<organism evidence="2 3">
    <name type="scientific">Saccharothrix saharensis</name>
    <dbReference type="NCBI Taxonomy" id="571190"/>
    <lineage>
        <taxon>Bacteria</taxon>
        <taxon>Bacillati</taxon>
        <taxon>Actinomycetota</taxon>
        <taxon>Actinomycetes</taxon>
        <taxon>Pseudonocardiales</taxon>
        <taxon>Pseudonocardiaceae</taxon>
        <taxon>Saccharothrix</taxon>
    </lineage>
</organism>
<dbReference type="InterPro" id="IPR000084">
    <property type="entry name" value="PE-PGRS_N"/>
</dbReference>
<name>A0A543JBC3_9PSEU</name>
<evidence type="ECO:0000313" key="3">
    <source>
        <dbReference type="Proteomes" id="UP000316628"/>
    </source>
</evidence>
<proteinExistence type="predicted"/>
<keyword evidence="3" id="KW-1185">Reference proteome</keyword>
<evidence type="ECO:0000259" key="1">
    <source>
        <dbReference type="Pfam" id="PF00934"/>
    </source>
</evidence>
<dbReference type="RefSeq" id="WP_141977944.1">
    <property type="nucleotide sequence ID" value="NZ_VFPP01000001.1"/>
</dbReference>
<dbReference type="Proteomes" id="UP000316628">
    <property type="component" value="Unassembled WGS sequence"/>
</dbReference>
<dbReference type="EMBL" id="VFPP01000001">
    <property type="protein sequence ID" value="TQM80137.1"/>
    <property type="molecule type" value="Genomic_DNA"/>
</dbReference>
<dbReference type="Pfam" id="PF00934">
    <property type="entry name" value="PE"/>
    <property type="match status" value="1"/>
</dbReference>
<feature type="domain" description="PE" evidence="1">
    <location>
        <begin position="21"/>
        <end position="110"/>
    </location>
</feature>
<evidence type="ECO:0000313" key="2">
    <source>
        <dbReference type="EMBL" id="TQM80137.1"/>
    </source>
</evidence>
<gene>
    <name evidence="2" type="ORF">FHX81_2460</name>
</gene>
<sequence>MPFMASGGGAGAPAAAGPVTMQVEPGQILALKSRYEAVRDTVRDFLENQRENLRGRPVADDDVSRDAASTFADNAAMAIDVTAKFISQLNLSIDQLDQAAKTYNLVEDVNTVTMQQDRGI</sequence>
<dbReference type="OrthoDB" id="3700980at2"/>